<organism evidence="1 2">
    <name type="scientific">Legionella antarctica</name>
    <dbReference type="NCBI Taxonomy" id="2708020"/>
    <lineage>
        <taxon>Bacteria</taxon>
        <taxon>Pseudomonadati</taxon>
        <taxon>Pseudomonadota</taxon>
        <taxon>Gammaproteobacteria</taxon>
        <taxon>Legionellales</taxon>
        <taxon>Legionellaceae</taxon>
        <taxon>Legionella</taxon>
    </lineage>
</organism>
<accession>A0A6F8T635</accession>
<name>A0A6F8T635_9GAMM</name>
<reference evidence="1" key="1">
    <citation type="journal article" date="2020" name="Microbiol. Resour. Announc.">
        <title>Complete Genome Sequence of Novel Psychrotolerant Legionella Strain TUM19329, Isolated from Antarctic Lake Sediment.</title>
        <authorList>
            <person name="Shimada S."/>
            <person name="Nakai R."/>
            <person name="Aoki K."/>
            <person name="Shimoeda N."/>
            <person name="Ohno G."/>
            <person name="Miyazaki Y."/>
            <person name="Kudoh S."/>
            <person name="Imura S."/>
            <person name="Watanabe K."/>
            <person name="Ishii Y."/>
            <person name="Tateda K."/>
        </authorList>
    </citation>
    <scope>NUCLEOTIDE SEQUENCE [LARGE SCALE GENOMIC DNA]</scope>
    <source>
        <strain evidence="1">TUM19329</strain>
    </source>
</reference>
<dbReference type="AlphaFoldDB" id="A0A6F8T635"/>
<dbReference type="RefSeq" id="WP_173237551.1">
    <property type="nucleotide sequence ID" value="NZ_AP022839.1"/>
</dbReference>
<protein>
    <submittedName>
        <fullName evidence="1">Uncharacterized protein</fullName>
    </submittedName>
</protein>
<sequence>MLLERRFENFQKKYNQILNADQKQFTTYEELKSFIFSKITYPPKEGMGFEFYFDTHKKKLIFSIAGGIHNGCASEILYFFRNYDDQALWYLYSDSGQTIRTFELNIEKAGDKLLGDFETFIANPQPRKIQIQSFSHSDGKDYIPPKHYKKQPEISKDNNPPSSFNTQTLIKFAGLFALGAGALVLANKFIKSPEQNNILTL</sequence>
<dbReference type="KEGG" id="lant:TUM19329_25160"/>
<keyword evidence="2" id="KW-1185">Reference proteome</keyword>
<evidence type="ECO:0000313" key="2">
    <source>
        <dbReference type="Proteomes" id="UP000502894"/>
    </source>
</evidence>
<dbReference type="EMBL" id="AP022839">
    <property type="protein sequence ID" value="BCA96155.1"/>
    <property type="molecule type" value="Genomic_DNA"/>
</dbReference>
<gene>
    <name evidence="1" type="ORF">TUM19329_25160</name>
</gene>
<proteinExistence type="predicted"/>
<evidence type="ECO:0000313" key="1">
    <source>
        <dbReference type="EMBL" id="BCA96155.1"/>
    </source>
</evidence>
<dbReference type="Proteomes" id="UP000502894">
    <property type="component" value="Chromosome"/>
</dbReference>